<dbReference type="HAMAP" id="MF_01208">
    <property type="entry name" value="PyrE"/>
    <property type="match status" value="1"/>
</dbReference>
<dbReference type="GO" id="GO:0000287">
    <property type="term" value="F:magnesium ion binding"/>
    <property type="evidence" value="ECO:0007669"/>
    <property type="project" value="UniProtKB-UniRule"/>
</dbReference>
<dbReference type="InterPro" id="IPR029057">
    <property type="entry name" value="PRTase-like"/>
</dbReference>
<dbReference type="Pfam" id="PF00156">
    <property type="entry name" value="Pribosyltran"/>
    <property type="match status" value="1"/>
</dbReference>
<dbReference type="PANTHER" id="PTHR19278:SF9">
    <property type="entry name" value="URIDINE 5'-MONOPHOSPHATE SYNTHASE"/>
    <property type="match status" value="1"/>
</dbReference>
<dbReference type="AlphaFoldDB" id="A0A1F6WNC5"/>
<comment type="pathway">
    <text evidence="1 6">Pyrimidine metabolism; UMP biosynthesis via de novo pathway; UMP from orotate: step 1/2.</text>
</comment>
<dbReference type="STRING" id="1801766.A2997_01475"/>
<evidence type="ECO:0000256" key="6">
    <source>
        <dbReference type="HAMAP-Rule" id="MF_01208"/>
    </source>
</evidence>
<keyword evidence="6" id="KW-0460">Magnesium</keyword>
<protein>
    <recommendedName>
        <fullName evidence="2 6">Orotate phosphoribosyltransferase</fullName>
        <shortName evidence="6">OPRT</shortName>
        <shortName evidence="6">OPRTase</shortName>
        <ecNumber evidence="2 6">2.4.2.10</ecNumber>
    </recommendedName>
</protein>
<dbReference type="Proteomes" id="UP000179448">
    <property type="component" value="Unassembled WGS sequence"/>
</dbReference>
<keyword evidence="4 6" id="KW-0808">Transferase</keyword>
<dbReference type="InterPro" id="IPR000836">
    <property type="entry name" value="PRTase_dom"/>
</dbReference>
<comment type="caution">
    <text evidence="6">Lacks conserved residue(s) required for the propagation of feature annotation.</text>
</comment>
<comment type="caution">
    <text evidence="8">The sequence shown here is derived from an EMBL/GenBank/DDBJ whole genome shotgun (WGS) entry which is preliminary data.</text>
</comment>
<feature type="binding site" evidence="6">
    <location>
        <position position="126"/>
    </location>
    <ligand>
        <name>orotate</name>
        <dbReference type="ChEBI" id="CHEBI:30839"/>
    </ligand>
</feature>
<reference evidence="8 9" key="1">
    <citation type="journal article" date="2016" name="Nat. Commun.">
        <title>Thousands of microbial genomes shed light on interconnected biogeochemical processes in an aquifer system.</title>
        <authorList>
            <person name="Anantharaman K."/>
            <person name="Brown C.T."/>
            <person name="Hug L.A."/>
            <person name="Sharon I."/>
            <person name="Castelle C.J."/>
            <person name="Probst A.J."/>
            <person name="Thomas B.C."/>
            <person name="Singh A."/>
            <person name="Wilkins M.J."/>
            <person name="Karaoz U."/>
            <person name="Brodie E.L."/>
            <person name="Williams K.H."/>
            <person name="Hubbard S.S."/>
            <person name="Banfield J.F."/>
        </authorList>
    </citation>
    <scope>NUCLEOTIDE SEQUENCE [LARGE SCALE GENOMIC DNA]</scope>
</reference>
<evidence type="ECO:0000259" key="7">
    <source>
        <dbReference type="Pfam" id="PF00156"/>
    </source>
</evidence>
<feature type="binding site" evidence="6">
    <location>
        <position position="102"/>
    </location>
    <ligand>
        <name>5-phospho-alpha-D-ribose 1-diphosphate</name>
        <dbReference type="ChEBI" id="CHEBI:58017"/>
        <note>ligand shared between dimeric partners</note>
    </ligand>
</feature>
<dbReference type="SUPFAM" id="SSF53271">
    <property type="entry name" value="PRTase-like"/>
    <property type="match status" value="1"/>
</dbReference>
<evidence type="ECO:0000256" key="1">
    <source>
        <dbReference type="ARBA" id="ARBA00004889"/>
    </source>
</evidence>
<dbReference type="CDD" id="cd06223">
    <property type="entry name" value="PRTases_typeI"/>
    <property type="match status" value="1"/>
</dbReference>
<feature type="domain" description="Phosphoribosyltransferase" evidence="7">
    <location>
        <begin position="50"/>
        <end position="161"/>
    </location>
</feature>
<feature type="binding site" description="in other chain" evidence="6">
    <location>
        <begin position="122"/>
        <end position="130"/>
    </location>
    <ligand>
        <name>5-phospho-alpha-D-ribose 1-diphosphate</name>
        <dbReference type="ChEBI" id="CHEBI:58017"/>
        <note>ligand shared between dimeric partners</note>
    </ligand>
</feature>
<keyword evidence="3 6" id="KW-0328">Glycosyltransferase</keyword>
<evidence type="ECO:0000313" key="8">
    <source>
        <dbReference type="EMBL" id="OGI83380.1"/>
    </source>
</evidence>
<accession>A0A1F6WNC5</accession>
<dbReference type="Gene3D" id="3.40.50.2020">
    <property type="match status" value="1"/>
</dbReference>
<feature type="binding site" evidence="6">
    <location>
        <position position="96"/>
    </location>
    <ligand>
        <name>5-phospho-alpha-D-ribose 1-diphosphate</name>
        <dbReference type="ChEBI" id="CHEBI:58017"/>
        <note>ligand shared between dimeric partners</note>
    </ligand>
</feature>
<comment type="function">
    <text evidence="6">Catalyzes the transfer of a ribosyl phosphate group from 5-phosphoribose 1-diphosphate to orotate, leading to the formation of orotidine monophosphate (OMP).</text>
</comment>
<evidence type="ECO:0000256" key="3">
    <source>
        <dbReference type="ARBA" id="ARBA00022676"/>
    </source>
</evidence>
<comment type="catalytic activity">
    <reaction evidence="6">
        <text>orotidine 5'-phosphate + diphosphate = orotate + 5-phospho-alpha-D-ribose 1-diphosphate</text>
        <dbReference type="Rhea" id="RHEA:10380"/>
        <dbReference type="ChEBI" id="CHEBI:30839"/>
        <dbReference type="ChEBI" id="CHEBI:33019"/>
        <dbReference type="ChEBI" id="CHEBI:57538"/>
        <dbReference type="ChEBI" id="CHEBI:58017"/>
        <dbReference type="EC" id="2.4.2.10"/>
    </reaction>
</comment>
<dbReference type="GO" id="GO:0004588">
    <property type="term" value="F:orotate phosphoribosyltransferase activity"/>
    <property type="evidence" value="ECO:0007669"/>
    <property type="project" value="UniProtKB-UniRule"/>
</dbReference>
<dbReference type="GO" id="GO:0019856">
    <property type="term" value="P:pyrimidine nucleobase biosynthetic process"/>
    <property type="evidence" value="ECO:0007669"/>
    <property type="project" value="TreeGrafter"/>
</dbReference>
<dbReference type="EC" id="2.4.2.10" evidence="2 6"/>
<dbReference type="InterPro" id="IPR023031">
    <property type="entry name" value="OPRT"/>
</dbReference>
<keyword evidence="5 6" id="KW-0665">Pyrimidine biosynthesis</keyword>
<sequence>MENLKQQMINIMLKNGIIKTNFVHPFTLKSGIKSPIYCNLREIMAYPYLLKLVISSFKEQFVNGGLFDVIMGVHSGAAVYADCLAYVLWRPLAYVRPDVKAHGLKKQIEGASVLGKSIFLIEDVISTGGSIINDAEIILKAGATSVSCHSIFSYEMEKAKEEFANASLSYSSLLTIQDVLLELKETGNTGYEILKSWFTDPKNWFKTWFPKV</sequence>
<feature type="binding site" description="in other chain" evidence="6">
    <location>
        <position position="29"/>
    </location>
    <ligand>
        <name>5-phospho-alpha-D-ribose 1-diphosphate</name>
        <dbReference type="ChEBI" id="CHEBI:58017"/>
        <note>ligand shared between dimeric partners</note>
    </ligand>
</feature>
<evidence type="ECO:0000256" key="4">
    <source>
        <dbReference type="ARBA" id="ARBA00022679"/>
    </source>
</evidence>
<gene>
    <name evidence="6" type="primary">pyrE</name>
    <name evidence="8" type="ORF">A2997_01475</name>
</gene>
<dbReference type="EMBL" id="MFUQ01000018">
    <property type="protein sequence ID" value="OGI83380.1"/>
    <property type="molecule type" value="Genomic_DNA"/>
</dbReference>
<evidence type="ECO:0000256" key="5">
    <source>
        <dbReference type="ARBA" id="ARBA00022975"/>
    </source>
</evidence>
<dbReference type="PANTHER" id="PTHR19278">
    <property type="entry name" value="OROTATE PHOSPHORIBOSYLTRANSFERASE"/>
    <property type="match status" value="1"/>
</dbReference>
<feature type="binding site" evidence="6">
    <location>
        <position position="100"/>
    </location>
    <ligand>
        <name>5-phospho-alpha-D-ribose 1-diphosphate</name>
        <dbReference type="ChEBI" id="CHEBI:58017"/>
        <note>ligand shared between dimeric partners</note>
    </ligand>
</feature>
<proteinExistence type="inferred from homology"/>
<organism evidence="8 9">
    <name type="scientific">Candidatus Nomurabacteria bacterium RIFCSPLOWO2_01_FULL_36_10b</name>
    <dbReference type="NCBI Taxonomy" id="1801766"/>
    <lineage>
        <taxon>Bacteria</taxon>
        <taxon>Candidatus Nomuraibacteriota</taxon>
    </lineage>
</organism>
<name>A0A1F6WNC5_9BACT</name>
<comment type="subunit">
    <text evidence="6">Homodimer.</text>
</comment>
<dbReference type="UniPathway" id="UPA00070">
    <property type="reaction ID" value="UER00119"/>
</dbReference>
<comment type="cofactor">
    <cofactor evidence="6">
        <name>Mg(2+)</name>
        <dbReference type="ChEBI" id="CHEBI:18420"/>
    </cofactor>
</comment>
<comment type="similarity">
    <text evidence="6">Belongs to the purine/pyrimidine phosphoribosyltransferase family. PyrE subfamily.</text>
</comment>
<evidence type="ECO:0000313" key="9">
    <source>
        <dbReference type="Proteomes" id="UP000179448"/>
    </source>
</evidence>
<evidence type="ECO:0000256" key="2">
    <source>
        <dbReference type="ARBA" id="ARBA00011971"/>
    </source>
</evidence>
<dbReference type="GO" id="GO:0044205">
    <property type="term" value="P:'de novo' UMP biosynthetic process"/>
    <property type="evidence" value="ECO:0007669"/>
    <property type="project" value="UniProtKB-UniRule"/>
</dbReference>